<reference evidence="2" key="1">
    <citation type="submission" date="2015-07" db="EMBL/GenBank/DDBJ databases">
        <authorList>
            <person name="Rodrigo-Torres Lidia"/>
            <person name="Arahal R.David."/>
        </authorList>
    </citation>
    <scope>NUCLEOTIDE SEQUENCE [LARGE SCALE GENOMIC DNA]</scope>
    <source>
        <strain evidence="2">CECT 5096</strain>
    </source>
</reference>
<dbReference type="EMBL" id="CXWC01000003">
    <property type="protein sequence ID" value="CTQ68632.1"/>
    <property type="molecule type" value="Genomic_DNA"/>
</dbReference>
<dbReference type="Proteomes" id="UP000049983">
    <property type="component" value="Unassembled WGS sequence"/>
</dbReference>
<protein>
    <submittedName>
        <fullName evidence="1">Uncharacterized protein</fullName>
    </submittedName>
</protein>
<dbReference type="STRING" id="311410.LA5095_04900"/>
<gene>
    <name evidence="1" type="ORF">LA5096_01879</name>
</gene>
<proteinExistence type="predicted"/>
<sequence>MKSNTMMKTVTGDQPDLKMVNPRAAAIGIGSTMRMAAANPDSDDMPIRTFGTFT</sequence>
<dbReference type="AlphaFoldDB" id="A0A0M7AZ05"/>
<accession>A0A0M7AZ05</accession>
<name>A0A0M7AZ05_9HYPH</name>
<evidence type="ECO:0000313" key="2">
    <source>
        <dbReference type="Proteomes" id="UP000049983"/>
    </source>
</evidence>
<keyword evidence="2" id="KW-1185">Reference proteome</keyword>
<evidence type="ECO:0000313" key="1">
    <source>
        <dbReference type="EMBL" id="CTQ68632.1"/>
    </source>
</evidence>
<organism evidence="1 2">
    <name type="scientific">Roseibium album</name>
    <dbReference type="NCBI Taxonomy" id="311410"/>
    <lineage>
        <taxon>Bacteria</taxon>
        <taxon>Pseudomonadati</taxon>
        <taxon>Pseudomonadota</taxon>
        <taxon>Alphaproteobacteria</taxon>
        <taxon>Hyphomicrobiales</taxon>
        <taxon>Stappiaceae</taxon>
        <taxon>Roseibium</taxon>
    </lineage>
</organism>